<name>A0A834I9N5_RHYFE</name>
<proteinExistence type="predicted"/>
<organism evidence="1 2">
    <name type="scientific">Rhynchophorus ferrugineus</name>
    <name type="common">Red palm weevil</name>
    <name type="synonym">Curculio ferrugineus</name>
    <dbReference type="NCBI Taxonomy" id="354439"/>
    <lineage>
        <taxon>Eukaryota</taxon>
        <taxon>Metazoa</taxon>
        <taxon>Ecdysozoa</taxon>
        <taxon>Arthropoda</taxon>
        <taxon>Hexapoda</taxon>
        <taxon>Insecta</taxon>
        <taxon>Pterygota</taxon>
        <taxon>Neoptera</taxon>
        <taxon>Endopterygota</taxon>
        <taxon>Coleoptera</taxon>
        <taxon>Polyphaga</taxon>
        <taxon>Cucujiformia</taxon>
        <taxon>Curculionidae</taxon>
        <taxon>Dryophthorinae</taxon>
        <taxon>Rhynchophorus</taxon>
    </lineage>
</organism>
<accession>A0A834I9N5</accession>
<comment type="caution">
    <text evidence="1">The sequence shown here is derived from an EMBL/GenBank/DDBJ whole genome shotgun (WGS) entry which is preliminary data.</text>
</comment>
<protein>
    <submittedName>
        <fullName evidence="1">Uncharacterized protein</fullName>
    </submittedName>
</protein>
<reference evidence="1" key="1">
    <citation type="submission" date="2020-08" db="EMBL/GenBank/DDBJ databases">
        <title>Genome sequencing and assembly of the red palm weevil Rhynchophorus ferrugineus.</title>
        <authorList>
            <person name="Dias G.B."/>
            <person name="Bergman C.M."/>
            <person name="Manee M."/>
        </authorList>
    </citation>
    <scope>NUCLEOTIDE SEQUENCE</scope>
    <source>
        <strain evidence="1">AA-2017</strain>
        <tissue evidence="1">Whole larva</tissue>
    </source>
</reference>
<gene>
    <name evidence="1" type="ORF">GWI33_012237</name>
</gene>
<dbReference type="EMBL" id="JAACXV010011495">
    <property type="protein sequence ID" value="KAF7275047.1"/>
    <property type="molecule type" value="Genomic_DNA"/>
</dbReference>
<dbReference type="AlphaFoldDB" id="A0A834I9N5"/>
<dbReference type="Proteomes" id="UP000625711">
    <property type="component" value="Unassembled WGS sequence"/>
</dbReference>
<keyword evidence="2" id="KW-1185">Reference proteome</keyword>
<evidence type="ECO:0000313" key="1">
    <source>
        <dbReference type="EMBL" id="KAF7275047.1"/>
    </source>
</evidence>
<evidence type="ECO:0000313" key="2">
    <source>
        <dbReference type="Proteomes" id="UP000625711"/>
    </source>
</evidence>
<sequence>MLSSSNSKVHRLKSNVVMPRESSPVRNRKRILYLDDEPTYRIWCLQLWLGSERFIHMPNNESTLTTIWDKSQAYWVTVKGKVNFETTEPKAASKNVKRNRFKKFFRRIFDKIGAVFEVKNINHAKHLNHHIRNPFLVI</sequence>